<dbReference type="EMBL" id="JACHBQ010000001">
    <property type="protein sequence ID" value="MBB5640640.1"/>
    <property type="molecule type" value="Genomic_DNA"/>
</dbReference>
<dbReference type="RefSeq" id="WP_035838974.1">
    <property type="nucleotide sequence ID" value="NZ_JACHBQ010000001.1"/>
</dbReference>
<name>A0A099J1F6_9MICO</name>
<keyword evidence="1" id="KW-1133">Transmembrane helix</keyword>
<feature type="transmembrane region" description="Helical" evidence="1">
    <location>
        <begin position="35"/>
        <end position="55"/>
    </location>
</feature>
<evidence type="ECO:0000256" key="1">
    <source>
        <dbReference type="SAM" id="Phobius"/>
    </source>
</evidence>
<dbReference type="Proteomes" id="UP000029864">
    <property type="component" value="Unassembled WGS sequence"/>
</dbReference>
<keyword evidence="1" id="KW-0812">Transmembrane</keyword>
<dbReference type="AlphaFoldDB" id="A0A099J1F6"/>
<evidence type="ECO:0000313" key="4">
    <source>
        <dbReference type="Proteomes" id="UP000029864"/>
    </source>
</evidence>
<proteinExistence type="predicted"/>
<comment type="caution">
    <text evidence="2">The sequence shown here is derived from an EMBL/GenBank/DDBJ whole genome shotgun (WGS) entry which is preliminary data.</text>
</comment>
<dbReference type="Proteomes" id="UP000561726">
    <property type="component" value="Unassembled WGS sequence"/>
</dbReference>
<keyword evidence="4" id="KW-1185">Reference proteome</keyword>
<evidence type="ECO:0000313" key="3">
    <source>
        <dbReference type="EMBL" id="MBB5640640.1"/>
    </source>
</evidence>
<evidence type="ECO:0000313" key="2">
    <source>
        <dbReference type="EMBL" id="KGJ72091.1"/>
    </source>
</evidence>
<sequence>MATAREPTAGWGDRARHQTRCAVPGSGRAADFDGYGTSLVIGGIVELIGIPFLLASRRQRDPADRITAQADADGIR</sequence>
<reference evidence="2 4" key="1">
    <citation type="submission" date="2014-08" db="EMBL/GenBank/DDBJ databases">
        <authorList>
            <person name="Sisinthy S."/>
        </authorList>
    </citation>
    <scope>NUCLEOTIDE SEQUENCE [LARGE SCALE GENOMIC DNA]</scope>
    <source>
        <strain evidence="2 4">RuG17</strain>
    </source>
</reference>
<reference evidence="3 5" key="2">
    <citation type="submission" date="2020-08" db="EMBL/GenBank/DDBJ databases">
        <title>Sequencing the genomes of 1000 actinobacteria strains.</title>
        <authorList>
            <person name="Klenk H.-P."/>
        </authorList>
    </citation>
    <scope>NUCLEOTIDE SEQUENCE [LARGE SCALE GENOMIC DNA]</scope>
    <source>
        <strain evidence="3 5">DSM 21065</strain>
    </source>
</reference>
<protein>
    <submittedName>
        <fullName evidence="2">Uncharacterized protein</fullName>
    </submittedName>
</protein>
<accession>A0A099J1F6</accession>
<keyword evidence="1" id="KW-0472">Membrane</keyword>
<dbReference type="EMBL" id="JPXF01000099">
    <property type="protein sequence ID" value="KGJ72091.1"/>
    <property type="molecule type" value="Genomic_DNA"/>
</dbReference>
<evidence type="ECO:0000313" key="5">
    <source>
        <dbReference type="Proteomes" id="UP000561726"/>
    </source>
</evidence>
<gene>
    <name evidence="3" type="ORF">BJ997_001188</name>
    <name evidence="2" type="ORF">GY21_17675</name>
</gene>
<dbReference type="STRING" id="1001240.GY21_17675"/>
<organism evidence="2 4">
    <name type="scientific">Cryobacterium roopkundense</name>
    <dbReference type="NCBI Taxonomy" id="1001240"/>
    <lineage>
        <taxon>Bacteria</taxon>
        <taxon>Bacillati</taxon>
        <taxon>Actinomycetota</taxon>
        <taxon>Actinomycetes</taxon>
        <taxon>Micrococcales</taxon>
        <taxon>Microbacteriaceae</taxon>
        <taxon>Cryobacterium</taxon>
    </lineage>
</organism>